<dbReference type="Proteomes" id="UP000031518">
    <property type="component" value="Unassembled WGS sequence"/>
</dbReference>
<protein>
    <submittedName>
        <fullName evidence="1">Uncharacterized protein</fullName>
    </submittedName>
</protein>
<reference evidence="1 2" key="1">
    <citation type="submission" date="2013-12" db="EMBL/GenBank/DDBJ databases">
        <authorList>
            <person name="Stott M."/>
        </authorList>
    </citation>
    <scope>NUCLEOTIDE SEQUENCE [LARGE SCALE GENOMIC DNA]</scope>
    <source>
        <strain evidence="1 2">K22</strain>
    </source>
</reference>
<evidence type="ECO:0000313" key="1">
    <source>
        <dbReference type="EMBL" id="CDM65428.1"/>
    </source>
</evidence>
<organism evidence="1 2">
    <name type="scientific">Pyrinomonas methylaliphatogenes</name>
    <dbReference type="NCBI Taxonomy" id="454194"/>
    <lineage>
        <taxon>Bacteria</taxon>
        <taxon>Pseudomonadati</taxon>
        <taxon>Acidobacteriota</taxon>
        <taxon>Blastocatellia</taxon>
        <taxon>Blastocatellales</taxon>
        <taxon>Pyrinomonadaceae</taxon>
        <taxon>Pyrinomonas</taxon>
    </lineage>
</organism>
<dbReference type="AlphaFoldDB" id="A0A0B6WVX8"/>
<dbReference type="EMBL" id="CBXV010000004">
    <property type="protein sequence ID" value="CDM65428.1"/>
    <property type="molecule type" value="Genomic_DNA"/>
</dbReference>
<dbReference type="STRING" id="454194.PYK22_01427"/>
<name>A0A0B6WVX8_9BACT</name>
<reference evidence="1 2" key="2">
    <citation type="submission" date="2015-01" db="EMBL/GenBank/DDBJ databases">
        <title>Complete genome sequence of Pyrinomonas methylaliphatogenes type strain K22T.</title>
        <authorList>
            <person name="Lee K.C.Y."/>
            <person name="Power J.F."/>
            <person name="Dunfield P.F."/>
            <person name="Morgan X.C."/>
            <person name="Huttenhower C."/>
            <person name="Stott M.B."/>
        </authorList>
    </citation>
    <scope>NUCLEOTIDE SEQUENCE [LARGE SCALE GENOMIC DNA]</scope>
    <source>
        <strain evidence="1 2">K22</strain>
    </source>
</reference>
<gene>
    <name evidence="1" type="ORF">PYK22_01427</name>
</gene>
<keyword evidence="2" id="KW-1185">Reference proteome</keyword>
<evidence type="ECO:0000313" key="2">
    <source>
        <dbReference type="Proteomes" id="UP000031518"/>
    </source>
</evidence>
<proteinExistence type="predicted"/>
<accession>A0A0B6WVX8</accession>
<sequence>MLAFGRNLLSIVLLLIIVAPSASPQRRASQRARDCTFAQDLRYVKEAKDRAQLAVDYERVAKFKLASRKTTYRFGEMISVDLAILNVDSNPIFLMIPSSVVVRLLAYDANGKEVRVGEYFVYQLGISAEMYELVEPDGLVTGSLNLLIGCDERDAFVKAASELTNKIVESRPVSDFRLLNYERFERNLFIT</sequence>